<dbReference type="GO" id="GO:0003677">
    <property type="term" value="F:DNA binding"/>
    <property type="evidence" value="ECO:0007669"/>
    <property type="project" value="InterPro"/>
</dbReference>
<dbReference type="InterPro" id="IPR006483">
    <property type="entry name" value="CRISPR-assoc_Cas3_HD"/>
</dbReference>
<dbReference type="GO" id="GO:0051607">
    <property type="term" value="P:defense response to virus"/>
    <property type="evidence" value="ECO:0007669"/>
    <property type="project" value="UniProtKB-KW"/>
</dbReference>
<dbReference type="Gene3D" id="3.40.50.300">
    <property type="entry name" value="P-loop containing nucleotide triphosphate hydrolases"/>
    <property type="match status" value="1"/>
</dbReference>
<feature type="domain" description="HD Cas3-type" evidence="6">
    <location>
        <begin position="14"/>
        <end position="174"/>
    </location>
</feature>
<reference evidence="7" key="1">
    <citation type="submission" date="2018-06" db="EMBL/GenBank/DDBJ databases">
        <authorList>
            <person name="Zhirakovskaya E."/>
        </authorList>
    </citation>
    <scope>NUCLEOTIDE SEQUENCE</scope>
</reference>
<protein>
    <submittedName>
        <fullName evidence="7">CRISPR-associated helicase Cas3</fullName>
    </submittedName>
</protein>
<dbReference type="InterPro" id="IPR038257">
    <property type="entry name" value="CRISPR-assoc_Cas3_HD_sf"/>
</dbReference>
<dbReference type="EMBL" id="UOFO01000109">
    <property type="protein sequence ID" value="VAW86975.1"/>
    <property type="molecule type" value="Genomic_DNA"/>
</dbReference>
<proteinExistence type="inferred from homology"/>
<evidence type="ECO:0000256" key="2">
    <source>
        <dbReference type="ARBA" id="ARBA00009046"/>
    </source>
</evidence>
<dbReference type="Pfam" id="PF04851">
    <property type="entry name" value="ResIII"/>
    <property type="match status" value="1"/>
</dbReference>
<dbReference type="InterPro" id="IPR027417">
    <property type="entry name" value="P-loop_NTPase"/>
</dbReference>
<gene>
    <name evidence="7" type="ORF">MNBD_GAMMA16-564</name>
</gene>
<dbReference type="GO" id="GO:0016787">
    <property type="term" value="F:hydrolase activity"/>
    <property type="evidence" value="ECO:0007669"/>
    <property type="project" value="UniProtKB-KW"/>
</dbReference>
<comment type="similarity">
    <text evidence="1">In the N-terminal section; belongs to the CRISPR-associated nuclease Cas3-HD family.</text>
</comment>
<evidence type="ECO:0000256" key="3">
    <source>
        <dbReference type="ARBA" id="ARBA00022723"/>
    </source>
</evidence>
<keyword evidence="4" id="KW-0378">Hydrolase</keyword>
<evidence type="ECO:0000256" key="4">
    <source>
        <dbReference type="ARBA" id="ARBA00022801"/>
    </source>
</evidence>
<dbReference type="GO" id="GO:0005524">
    <property type="term" value="F:ATP binding"/>
    <property type="evidence" value="ECO:0007669"/>
    <property type="project" value="InterPro"/>
</dbReference>
<comment type="similarity">
    <text evidence="2">In the central section; belongs to the CRISPR-associated helicase Cas3 family.</text>
</comment>
<dbReference type="GO" id="GO:0046872">
    <property type="term" value="F:metal ion binding"/>
    <property type="evidence" value="ECO:0007669"/>
    <property type="project" value="UniProtKB-KW"/>
</dbReference>
<dbReference type="SUPFAM" id="SSF52540">
    <property type="entry name" value="P-loop containing nucleoside triphosphate hydrolases"/>
    <property type="match status" value="1"/>
</dbReference>
<organism evidence="7">
    <name type="scientific">hydrothermal vent metagenome</name>
    <dbReference type="NCBI Taxonomy" id="652676"/>
    <lineage>
        <taxon>unclassified sequences</taxon>
        <taxon>metagenomes</taxon>
        <taxon>ecological metagenomes</taxon>
    </lineage>
</organism>
<sequence length="338" mass="38025">MNRVYYAHSGDKTDKSDWQLLSDHLKQVGKIAAENSRYFDAKALAEIAGLLHDVGKYTEGFQSRLEGGVRVDHATAGAKIAFEKWDRLGKVISYIVAGHHAGLANGIDSGENRSTLHDRLQKAVPELDAIWKEDITLPDQLVFPSFEMTEKFEGFQIAFLIRMLFSCLVDADFIDTEIFYAKLKGEKKSRGNHPPLHKLQKALDKYLEELKRKVSVSHSPSKVNNLRQKVLDFSRKQALLPSGVFSLTVPTGGGKTLTSMAFALDHAIAHKLRRIIYVIPFTSIIEQNANVFREVFKELGEDIVLEHHSAFDDKKFDGREETKDKLKLQPFQGGSVTT</sequence>
<evidence type="ECO:0000256" key="5">
    <source>
        <dbReference type="ARBA" id="ARBA00023118"/>
    </source>
</evidence>
<dbReference type="NCBIfam" id="TIGR01596">
    <property type="entry name" value="cas3_HD"/>
    <property type="match status" value="1"/>
</dbReference>
<dbReference type="NCBIfam" id="TIGR00277">
    <property type="entry name" value="HDIG"/>
    <property type="match status" value="1"/>
</dbReference>
<dbReference type="Gene3D" id="1.10.3210.30">
    <property type="match status" value="1"/>
</dbReference>
<keyword evidence="3" id="KW-0479">Metal-binding</keyword>
<name>A0A3B0Z0Y5_9ZZZZ</name>
<dbReference type="SUPFAM" id="SSF109604">
    <property type="entry name" value="HD-domain/PDEase-like"/>
    <property type="match status" value="1"/>
</dbReference>
<dbReference type="AlphaFoldDB" id="A0A3B0Z0Y5"/>
<dbReference type="InterPro" id="IPR006675">
    <property type="entry name" value="HDIG_dom"/>
</dbReference>
<dbReference type="InterPro" id="IPR006674">
    <property type="entry name" value="HD_domain"/>
</dbReference>
<evidence type="ECO:0000313" key="7">
    <source>
        <dbReference type="EMBL" id="VAW86975.1"/>
    </source>
</evidence>
<dbReference type="CDD" id="cd09641">
    <property type="entry name" value="Cas3''_I"/>
    <property type="match status" value="1"/>
</dbReference>
<dbReference type="InterPro" id="IPR006935">
    <property type="entry name" value="Helicase/UvrB_N"/>
</dbReference>
<dbReference type="PROSITE" id="PS51643">
    <property type="entry name" value="HD_CAS3"/>
    <property type="match status" value="1"/>
</dbReference>
<keyword evidence="5" id="KW-0051">Antiviral defense</keyword>
<evidence type="ECO:0000259" key="6">
    <source>
        <dbReference type="PROSITE" id="PS51643"/>
    </source>
</evidence>
<accession>A0A3B0Z0Y5</accession>
<dbReference type="Pfam" id="PF01966">
    <property type="entry name" value="HD"/>
    <property type="match status" value="1"/>
</dbReference>
<evidence type="ECO:0000256" key="1">
    <source>
        <dbReference type="ARBA" id="ARBA00006847"/>
    </source>
</evidence>